<evidence type="ECO:0000256" key="2">
    <source>
        <dbReference type="SAM" id="MobiDB-lite"/>
    </source>
</evidence>
<dbReference type="OrthoDB" id="6131281at2759"/>
<gene>
    <name evidence="4 5" type="primary">LOC106164908</name>
</gene>
<feature type="region of interest" description="Disordered" evidence="2">
    <location>
        <begin position="174"/>
        <end position="211"/>
    </location>
</feature>
<feature type="compositionally biased region" description="Polar residues" evidence="2">
    <location>
        <begin position="330"/>
        <end position="350"/>
    </location>
</feature>
<feature type="compositionally biased region" description="Polar residues" evidence="2">
    <location>
        <begin position="305"/>
        <end position="321"/>
    </location>
</feature>
<evidence type="ECO:0000313" key="4">
    <source>
        <dbReference type="RefSeq" id="XP_013398407.1"/>
    </source>
</evidence>
<accession>A0A1S3IJX3</accession>
<dbReference type="GO" id="GO:0016788">
    <property type="term" value="F:hydrolase activity, acting on ester bonds"/>
    <property type="evidence" value="ECO:0007669"/>
    <property type="project" value="InterPro"/>
</dbReference>
<dbReference type="InterPro" id="IPR032466">
    <property type="entry name" value="Metal_Hydrolase"/>
</dbReference>
<protein>
    <submittedName>
        <fullName evidence="4 5">Uncharacterized protein LOC106164908 isoform X1</fullName>
    </submittedName>
</protein>
<dbReference type="InterPro" id="IPR001130">
    <property type="entry name" value="TatD-like"/>
</dbReference>
<organism evidence="3 5">
    <name type="scientific">Lingula anatina</name>
    <name type="common">Brachiopod</name>
    <name type="synonym">Lingula unguis</name>
    <dbReference type="NCBI Taxonomy" id="7574"/>
    <lineage>
        <taxon>Eukaryota</taxon>
        <taxon>Metazoa</taxon>
        <taxon>Spiralia</taxon>
        <taxon>Lophotrochozoa</taxon>
        <taxon>Brachiopoda</taxon>
        <taxon>Linguliformea</taxon>
        <taxon>Lingulata</taxon>
        <taxon>Lingulida</taxon>
        <taxon>Linguloidea</taxon>
        <taxon>Lingulidae</taxon>
        <taxon>Lingula</taxon>
    </lineage>
</organism>
<dbReference type="RefSeq" id="XP_013398408.1">
    <property type="nucleotide sequence ID" value="XM_013542954.1"/>
</dbReference>
<feature type="compositionally biased region" description="Low complexity" evidence="2">
    <location>
        <begin position="175"/>
        <end position="191"/>
    </location>
</feature>
<feature type="region of interest" description="Disordered" evidence="2">
    <location>
        <begin position="248"/>
        <end position="396"/>
    </location>
</feature>
<dbReference type="GeneID" id="106164908"/>
<dbReference type="Pfam" id="PF01026">
    <property type="entry name" value="TatD_DNase"/>
    <property type="match status" value="1"/>
</dbReference>
<evidence type="ECO:0000313" key="3">
    <source>
        <dbReference type="Proteomes" id="UP000085678"/>
    </source>
</evidence>
<comment type="similarity">
    <text evidence="1">Belongs to the metallo-dependent hydrolases superfamily. TatD-type hydrolase family.</text>
</comment>
<evidence type="ECO:0000256" key="1">
    <source>
        <dbReference type="ARBA" id="ARBA00009275"/>
    </source>
</evidence>
<feature type="compositionally biased region" description="Low complexity" evidence="2">
    <location>
        <begin position="369"/>
        <end position="379"/>
    </location>
</feature>
<feature type="compositionally biased region" description="Basic residues" evidence="2">
    <location>
        <begin position="356"/>
        <end position="368"/>
    </location>
</feature>
<dbReference type="KEGG" id="lak:106164908"/>
<dbReference type="AlphaFoldDB" id="A0A1S3IJX3"/>
<evidence type="ECO:0000313" key="5">
    <source>
        <dbReference type="RefSeq" id="XP_013398408.1"/>
    </source>
</evidence>
<feature type="compositionally biased region" description="Low complexity" evidence="2">
    <location>
        <begin position="284"/>
        <end position="296"/>
    </location>
</feature>
<name>A0A1S3IJX3_LINAN</name>
<keyword evidence="3" id="KW-1185">Reference proteome</keyword>
<dbReference type="PANTHER" id="PTHR46363:SF1">
    <property type="entry name" value="DEOXYRIBONUCLEASE TATDN2-RELATED"/>
    <property type="match status" value="1"/>
</dbReference>
<dbReference type="PANTHER" id="PTHR46363">
    <property type="entry name" value="DEOXYRIBONUCLEASE TATDN2-RELATED"/>
    <property type="match status" value="1"/>
</dbReference>
<dbReference type="RefSeq" id="XP_013398407.1">
    <property type="nucleotide sequence ID" value="XM_013542953.1"/>
</dbReference>
<sequence>MAQQQQSKSKVLDELEIWKKFRVFPAIQAGDFVQNLVEALPGKTDKIQQSVLDVVDLCKIQMAKAKKKGEYYSWLRELASEVLSKGISNRNWVEKHISKLPPNPKTGKSRKPVRPKPIGEPSVFSGPVRDIRLGTDPTITQTSFVVSGGGGTSTPVPSTSAEAMEVDILEGEVYSGESGNSSELLGSSDGSATKGSPKPRESPLEKSPSLVYSMEGSRRAALARIAANLPPPSSASVYVSTGEKAHSVGQVSQAGKQEPASTGEKAHSVGQVSQTGKQIKRPIPSLMSLSFPSLPSTGEKAHSVGQVSQTGKSLSFPSLPSTGEKAHSVGQVSQTGKSINPFSESASTGEKSQSGKSRKKKRKPKSAKSSKSGQSVQKPATVAASGESRKRESLIESVGEPSLKVAKVEPKMTKCQVPGCSDPNIERGAVKVHAMTHIPEIFDEGLGTIPEIVALRVKALECATSLIFGINKPLQSLCDFISASGEKFGLKKIRGFGEAQRQAMQAFCKELGVTLPQQVTLKPANSVGALVHWRAVLKLASCMNPVQRDLWLNNFKVPAGIQRTTVADVVMGVGVQAFDSHFHLDRTLQAYNLPSNGTLENLREKVPVPEGKEVNLVGSVAVYCDPERYPTRSALLTKPENMHIAIGFHPKKAIQSPALREQYLKDFRTLVKDSHVQAIGEVGLDFSESSHVWQDQEDLLNDLLPSVVDSKVLVLHCRGMGSGDCVYAIRHLLSILQRNNIPEHQPIHFHCFTGSKQLMEMWLRVYYNTYFGFTRLVNTFNKSQLEAVKAVPECKLLLESDAPYFHAQNIRASTPYLLFETAEIIAEARGVEVRHILDITVTNGIKLYQNE</sequence>
<feature type="region of interest" description="Disordered" evidence="2">
    <location>
        <begin position="97"/>
        <end position="127"/>
    </location>
</feature>
<proteinExistence type="inferred from homology"/>
<dbReference type="Gene3D" id="3.20.20.140">
    <property type="entry name" value="Metal-dependent hydrolases"/>
    <property type="match status" value="1"/>
</dbReference>
<reference evidence="4 5" key="1">
    <citation type="submission" date="2025-04" db="UniProtKB">
        <authorList>
            <consortium name="RefSeq"/>
        </authorList>
    </citation>
    <scope>IDENTIFICATION</scope>
    <source>
        <tissue evidence="4 5">Gonads</tissue>
    </source>
</reference>
<dbReference type="SUPFAM" id="SSF51556">
    <property type="entry name" value="Metallo-dependent hydrolases"/>
    <property type="match status" value="1"/>
</dbReference>
<dbReference type="Proteomes" id="UP000085678">
    <property type="component" value="Unplaced"/>
</dbReference>